<organism evidence="3 4">
    <name type="scientific">Puccinia graminis f. sp. tritici</name>
    <dbReference type="NCBI Taxonomy" id="56615"/>
    <lineage>
        <taxon>Eukaryota</taxon>
        <taxon>Fungi</taxon>
        <taxon>Dikarya</taxon>
        <taxon>Basidiomycota</taxon>
        <taxon>Pucciniomycotina</taxon>
        <taxon>Pucciniomycetes</taxon>
        <taxon>Pucciniales</taxon>
        <taxon>Pucciniaceae</taxon>
        <taxon>Puccinia</taxon>
    </lineage>
</organism>
<keyword evidence="2" id="KW-0732">Signal</keyword>
<evidence type="ECO:0000313" key="3">
    <source>
        <dbReference type="EMBL" id="KAA1080804.1"/>
    </source>
</evidence>
<gene>
    <name evidence="3" type="ORF">PGT21_021987</name>
</gene>
<dbReference type="Proteomes" id="UP000324748">
    <property type="component" value="Unassembled WGS sequence"/>
</dbReference>
<sequence>MLLTKILVSLQLLHYYSISAHTESPLVKRSEVAGAAKEELVALGSGSSGKDGEAGLNENIIPAERDNNLVALKADKPSEINKQKAVEDSVIHENLLQKKLLESSESFLDGSLKVLGVEVSDEQKRSSILKFIRKKIEEIEEDKGGNYSKNLGGDNAVHLAESKYVDPNLLNNFFKGSLKYIGDLNEKDQGKVLELMRSNFEHIKENTYAEQLDVLLATLQENRRKLVESWERTNSKRKAAHNKIESLNERKEKYDAANASLTELQKEMLWQFVHSVRNNTPSEKGSLTAHSEVNYADNFEELWDVLQIYAFPEFNKIVTLLKIGKGTTDQKTISGLTHELMEVLPLTKYKRDMLELIQYVDLIMKTESLKYIPQVMLIELTPEQHELLQEVVHQQMPRIWRYNYTKEDYGASSKRRNA</sequence>
<dbReference type="AlphaFoldDB" id="A0A5B0MXE2"/>
<feature type="chain" id="PRO_5022704872" evidence="2">
    <location>
        <begin position="23"/>
        <end position="418"/>
    </location>
</feature>
<evidence type="ECO:0000313" key="4">
    <source>
        <dbReference type="Proteomes" id="UP000324748"/>
    </source>
</evidence>
<keyword evidence="4" id="KW-1185">Reference proteome</keyword>
<dbReference type="OrthoDB" id="10650175at2759"/>
<dbReference type="EMBL" id="VSWC01000131">
    <property type="protein sequence ID" value="KAA1080804.1"/>
    <property type="molecule type" value="Genomic_DNA"/>
</dbReference>
<feature type="coiled-coil region" evidence="1">
    <location>
        <begin position="209"/>
        <end position="267"/>
    </location>
</feature>
<evidence type="ECO:0000256" key="2">
    <source>
        <dbReference type="SAM" id="SignalP"/>
    </source>
</evidence>
<reference evidence="3 4" key="1">
    <citation type="submission" date="2019-05" db="EMBL/GenBank/DDBJ databases">
        <title>Emergence of the Ug99 lineage of the wheat stem rust pathogen through somatic hybridization.</title>
        <authorList>
            <person name="Li F."/>
            <person name="Upadhyaya N.M."/>
            <person name="Sperschneider J."/>
            <person name="Matny O."/>
            <person name="Nguyen-Phuc H."/>
            <person name="Mago R."/>
            <person name="Raley C."/>
            <person name="Miller M.E."/>
            <person name="Silverstein K.A.T."/>
            <person name="Henningsen E."/>
            <person name="Hirsch C.D."/>
            <person name="Visser B."/>
            <person name="Pretorius Z.A."/>
            <person name="Steffenson B.J."/>
            <person name="Schwessinger B."/>
            <person name="Dodds P.N."/>
            <person name="Figueroa M."/>
        </authorList>
    </citation>
    <scope>NUCLEOTIDE SEQUENCE [LARGE SCALE GENOMIC DNA]</scope>
    <source>
        <strain evidence="3">21-0</strain>
    </source>
</reference>
<evidence type="ECO:0000256" key="1">
    <source>
        <dbReference type="SAM" id="Coils"/>
    </source>
</evidence>
<feature type="signal peptide" evidence="2">
    <location>
        <begin position="1"/>
        <end position="22"/>
    </location>
</feature>
<name>A0A5B0MXE2_PUCGR</name>
<protein>
    <submittedName>
        <fullName evidence="3">Uncharacterized protein</fullName>
    </submittedName>
</protein>
<proteinExistence type="predicted"/>
<comment type="caution">
    <text evidence="3">The sequence shown here is derived from an EMBL/GenBank/DDBJ whole genome shotgun (WGS) entry which is preliminary data.</text>
</comment>
<accession>A0A5B0MXE2</accession>
<keyword evidence="1" id="KW-0175">Coiled coil</keyword>